<accession>A0AAE0MPS6</accession>
<evidence type="ECO:0000313" key="2">
    <source>
        <dbReference type="Proteomes" id="UP001278500"/>
    </source>
</evidence>
<reference evidence="1" key="2">
    <citation type="submission" date="2023-06" db="EMBL/GenBank/DDBJ databases">
        <authorList>
            <consortium name="Lawrence Berkeley National Laboratory"/>
            <person name="Haridas S."/>
            <person name="Hensen N."/>
            <person name="Bonometti L."/>
            <person name="Westerberg I."/>
            <person name="Brannstrom I.O."/>
            <person name="Guillou S."/>
            <person name="Cros-Aarteil S."/>
            <person name="Calhoun S."/>
            <person name="Kuo A."/>
            <person name="Mondo S."/>
            <person name="Pangilinan J."/>
            <person name="Riley R."/>
            <person name="Labutti K."/>
            <person name="Andreopoulos B."/>
            <person name="Lipzen A."/>
            <person name="Chen C."/>
            <person name="Yanf M."/>
            <person name="Daum C."/>
            <person name="Ng V."/>
            <person name="Clum A."/>
            <person name="Steindorff A."/>
            <person name="Ohm R."/>
            <person name="Martin F."/>
            <person name="Silar P."/>
            <person name="Natvig D."/>
            <person name="Lalanne C."/>
            <person name="Gautier V."/>
            <person name="Ament-Velasquez S.L."/>
            <person name="Kruys A."/>
            <person name="Hutchinson M.I."/>
            <person name="Powell A.J."/>
            <person name="Barry K."/>
            <person name="Miller A.N."/>
            <person name="Grigoriev I.V."/>
            <person name="Debuchy R."/>
            <person name="Gladieux P."/>
            <person name="Thoren M.H."/>
            <person name="Johannesson H."/>
        </authorList>
    </citation>
    <scope>NUCLEOTIDE SEQUENCE</scope>
    <source>
        <strain evidence="1">CBS 560.94</strain>
    </source>
</reference>
<reference evidence="1" key="1">
    <citation type="journal article" date="2023" name="Mol. Phylogenet. Evol.">
        <title>Genome-scale phylogeny and comparative genomics of the fungal order Sordariales.</title>
        <authorList>
            <person name="Hensen N."/>
            <person name="Bonometti L."/>
            <person name="Westerberg I."/>
            <person name="Brannstrom I.O."/>
            <person name="Guillou S."/>
            <person name="Cros-Aarteil S."/>
            <person name="Calhoun S."/>
            <person name="Haridas S."/>
            <person name="Kuo A."/>
            <person name="Mondo S."/>
            <person name="Pangilinan J."/>
            <person name="Riley R."/>
            <person name="LaButti K."/>
            <person name="Andreopoulos B."/>
            <person name="Lipzen A."/>
            <person name="Chen C."/>
            <person name="Yan M."/>
            <person name="Daum C."/>
            <person name="Ng V."/>
            <person name="Clum A."/>
            <person name="Steindorff A."/>
            <person name="Ohm R.A."/>
            <person name="Martin F."/>
            <person name="Silar P."/>
            <person name="Natvig D.O."/>
            <person name="Lalanne C."/>
            <person name="Gautier V."/>
            <person name="Ament-Velasquez S.L."/>
            <person name="Kruys A."/>
            <person name="Hutchinson M.I."/>
            <person name="Powell A.J."/>
            <person name="Barry K."/>
            <person name="Miller A.N."/>
            <person name="Grigoriev I.V."/>
            <person name="Debuchy R."/>
            <person name="Gladieux P."/>
            <person name="Hiltunen Thoren M."/>
            <person name="Johannesson H."/>
        </authorList>
    </citation>
    <scope>NUCLEOTIDE SEQUENCE</scope>
    <source>
        <strain evidence="1">CBS 560.94</strain>
    </source>
</reference>
<dbReference type="Proteomes" id="UP001278500">
    <property type="component" value="Unassembled WGS sequence"/>
</dbReference>
<comment type="caution">
    <text evidence="1">The sequence shown here is derived from an EMBL/GenBank/DDBJ whole genome shotgun (WGS) entry which is preliminary data.</text>
</comment>
<evidence type="ECO:0000313" key="1">
    <source>
        <dbReference type="EMBL" id="KAK3340459.1"/>
    </source>
</evidence>
<dbReference type="EMBL" id="JAUEPP010000006">
    <property type="protein sequence ID" value="KAK3340459.1"/>
    <property type="molecule type" value="Genomic_DNA"/>
</dbReference>
<organism evidence="1 2">
    <name type="scientific">Neurospora tetraspora</name>
    <dbReference type="NCBI Taxonomy" id="94610"/>
    <lineage>
        <taxon>Eukaryota</taxon>
        <taxon>Fungi</taxon>
        <taxon>Dikarya</taxon>
        <taxon>Ascomycota</taxon>
        <taxon>Pezizomycotina</taxon>
        <taxon>Sordariomycetes</taxon>
        <taxon>Sordariomycetidae</taxon>
        <taxon>Sordariales</taxon>
        <taxon>Sordariaceae</taxon>
        <taxon>Neurospora</taxon>
    </lineage>
</organism>
<dbReference type="GeneID" id="87862838"/>
<protein>
    <submittedName>
        <fullName evidence="1">Uncharacterized protein</fullName>
    </submittedName>
</protein>
<sequence length="110" mass="12023">MAQRAVLCPMGDYVPMTLGRRAYVVAALQTVLRMERSPANKCIMDNMRAKYKAPQVGTTRTEASGGRRYSAIPMYELRRKGALPSLAPKISGTGHSDLSATAEMDCIEVD</sequence>
<gene>
    <name evidence="1" type="ORF">B0H65DRAFT_444464</name>
</gene>
<dbReference type="AlphaFoldDB" id="A0AAE0MPS6"/>
<name>A0AAE0MPS6_9PEZI</name>
<dbReference type="RefSeq" id="XP_062679401.1">
    <property type="nucleotide sequence ID" value="XM_062825684.1"/>
</dbReference>
<proteinExistence type="predicted"/>
<keyword evidence="2" id="KW-1185">Reference proteome</keyword>